<dbReference type="InterPro" id="IPR036514">
    <property type="entry name" value="SGNH_hydro_sf"/>
</dbReference>
<dbReference type="Pfam" id="PF00657">
    <property type="entry name" value="Lipase_GDSL"/>
    <property type="match status" value="1"/>
</dbReference>
<comment type="caution">
    <text evidence="3">The sequence shown here is derived from an EMBL/GenBank/DDBJ whole genome shotgun (WGS) entry which is preliminary data.</text>
</comment>
<keyword evidence="2" id="KW-0732">Signal</keyword>
<dbReference type="RefSeq" id="XP_070918390.1">
    <property type="nucleotide sequence ID" value="XM_071062289.1"/>
</dbReference>
<feature type="signal peptide" evidence="2">
    <location>
        <begin position="1"/>
        <end position="17"/>
    </location>
</feature>
<gene>
    <name evidence="3" type="ORF">MFIFM68171_06869</name>
</gene>
<dbReference type="InterPro" id="IPR001087">
    <property type="entry name" value="GDSL"/>
</dbReference>
<dbReference type="GeneID" id="98177612"/>
<organism evidence="3 4">
    <name type="scientific">Madurella fahalii</name>
    <dbReference type="NCBI Taxonomy" id="1157608"/>
    <lineage>
        <taxon>Eukaryota</taxon>
        <taxon>Fungi</taxon>
        <taxon>Dikarya</taxon>
        <taxon>Ascomycota</taxon>
        <taxon>Pezizomycotina</taxon>
        <taxon>Sordariomycetes</taxon>
        <taxon>Sordariomycetidae</taxon>
        <taxon>Sordariales</taxon>
        <taxon>Sordariales incertae sedis</taxon>
        <taxon>Madurella</taxon>
    </lineage>
</organism>
<dbReference type="Proteomes" id="UP001628179">
    <property type="component" value="Unassembled WGS sequence"/>
</dbReference>
<evidence type="ECO:0000313" key="3">
    <source>
        <dbReference type="EMBL" id="GAB1316659.1"/>
    </source>
</evidence>
<sequence>MLLSWIIASSAVAVAASNRCRAPADAFDTLVTFGDSWTDNGRLGYYINNGGSAPAAGEYHPVTNTTASGGLSWAQFAAQGARANLVDYAISGATCSKVMINRYFSAINGPFPSVIEDEIPSFQADIAYETIFPNRKACNTVYALWIGTNDLGTGAFLTDAQTPGATISDYVDCVWSVFDAIYKTGGRRFVLLNVAPLELVPLYALPQNGGTLDSQFWANKTLYNMTEYSQKIKQYATSANTMFEYGVPFQAIVKSRWPKATFDVFDVHSLLTDVHHRPAEYLDAPHNATGYWHHCPPSGTDCVDQTSLGPLSGFMWYDELHPSAKTSSIVAKHFLDVVKGKSEYGTRYP</sequence>
<name>A0ABQ0GFW7_9PEZI</name>
<dbReference type="SUPFAM" id="SSF52266">
    <property type="entry name" value="SGNH hydrolase"/>
    <property type="match status" value="1"/>
</dbReference>
<evidence type="ECO:0000313" key="4">
    <source>
        <dbReference type="Proteomes" id="UP001628179"/>
    </source>
</evidence>
<dbReference type="EMBL" id="BAAFSV010000003">
    <property type="protein sequence ID" value="GAB1316659.1"/>
    <property type="molecule type" value="Genomic_DNA"/>
</dbReference>
<dbReference type="PANTHER" id="PTHR45648:SF22">
    <property type="entry name" value="GDSL LIPASE_ACYLHYDROLASE FAMILY PROTEIN (AFU_ORTHOLOGUE AFUA_4G14700)"/>
    <property type="match status" value="1"/>
</dbReference>
<reference evidence="3 4" key="1">
    <citation type="submission" date="2024-09" db="EMBL/GenBank/DDBJ databases">
        <title>Itraconazole resistance in Madurella fahalii resulting from another homologue of gene encoding cytochrome P450 14-alpha sterol demethylase (CYP51).</title>
        <authorList>
            <person name="Yoshioka I."/>
            <person name="Fahal A.H."/>
            <person name="Kaneko S."/>
            <person name="Yaguchi T."/>
        </authorList>
    </citation>
    <scope>NUCLEOTIDE SEQUENCE [LARGE SCALE GENOMIC DNA]</scope>
    <source>
        <strain evidence="3 4">IFM 68171</strain>
    </source>
</reference>
<dbReference type="Gene3D" id="3.40.50.1110">
    <property type="entry name" value="SGNH hydrolase"/>
    <property type="match status" value="1"/>
</dbReference>
<dbReference type="InterPro" id="IPR051058">
    <property type="entry name" value="GDSL_Est/Lipase"/>
</dbReference>
<evidence type="ECO:0000256" key="2">
    <source>
        <dbReference type="SAM" id="SignalP"/>
    </source>
</evidence>
<keyword evidence="1" id="KW-0378">Hydrolase</keyword>
<evidence type="ECO:0000256" key="1">
    <source>
        <dbReference type="ARBA" id="ARBA00022801"/>
    </source>
</evidence>
<protein>
    <submittedName>
        <fullName evidence="3">Uncharacterized protein</fullName>
    </submittedName>
</protein>
<keyword evidence="4" id="KW-1185">Reference proteome</keyword>
<feature type="chain" id="PRO_5046257769" evidence="2">
    <location>
        <begin position="18"/>
        <end position="349"/>
    </location>
</feature>
<accession>A0ABQ0GFW7</accession>
<dbReference type="CDD" id="cd01846">
    <property type="entry name" value="fatty_acyltransferase_like"/>
    <property type="match status" value="1"/>
</dbReference>
<proteinExistence type="predicted"/>
<dbReference type="PANTHER" id="PTHR45648">
    <property type="entry name" value="GDSL LIPASE/ACYLHYDROLASE FAMILY PROTEIN (AFU_ORTHOLOGUE AFUA_4G14700)"/>
    <property type="match status" value="1"/>
</dbReference>